<dbReference type="SUPFAM" id="SSF53067">
    <property type="entry name" value="Actin-like ATPase domain"/>
    <property type="match status" value="1"/>
</dbReference>
<accession>A0A7W0HT49</accession>
<dbReference type="Gene3D" id="1.10.10.10">
    <property type="entry name" value="Winged helix-like DNA-binding domain superfamily/Winged helix DNA-binding domain"/>
    <property type="match status" value="1"/>
</dbReference>
<dbReference type="InterPro" id="IPR000600">
    <property type="entry name" value="ROK"/>
</dbReference>
<gene>
    <name evidence="2" type="ORF">HNR30_006042</name>
</gene>
<evidence type="ECO:0000256" key="1">
    <source>
        <dbReference type="ARBA" id="ARBA00006479"/>
    </source>
</evidence>
<dbReference type="SUPFAM" id="SSF46785">
    <property type="entry name" value="Winged helix' DNA-binding domain"/>
    <property type="match status" value="1"/>
</dbReference>
<protein>
    <submittedName>
        <fullName evidence="2">Putative NBD/HSP70 family sugar kinase</fullName>
    </submittedName>
</protein>
<keyword evidence="2" id="KW-0418">Kinase</keyword>
<dbReference type="Gene3D" id="3.30.420.40">
    <property type="match status" value="2"/>
</dbReference>
<dbReference type="RefSeq" id="WP_181613416.1">
    <property type="nucleotide sequence ID" value="NZ_BAABAM010000004.1"/>
</dbReference>
<dbReference type="AlphaFoldDB" id="A0A7W0HT49"/>
<dbReference type="PANTHER" id="PTHR18964">
    <property type="entry name" value="ROK (REPRESSOR, ORF, KINASE) FAMILY"/>
    <property type="match status" value="1"/>
</dbReference>
<keyword evidence="3" id="KW-1185">Reference proteome</keyword>
<reference evidence="2 3" key="1">
    <citation type="submission" date="2020-07" db="EMBL/GenBank/DDBJ databases">
        <title>Genomic Encyclopedia of Type Strains, Phase IV (KMG-IV): sequencing the most valuable type-strain genomes for metagenomic binning, comparative biology and taxonomic classification.</title>
        <authorList>
            <person name="Goeker M."/>
        </authorList>
    </citation>
    <scope>NUCLEOTIDE SEQUENCE [LARGE SCALE GENOMIC DNA]</scope>
    <source>
        <strain evidence="2 3">DSM 45533</strain>
    </source>
</reference>
<keyword evidence="2" id="KW-0808">Transferase</keyword>
<dbReference type="Proteomes" id="UP000530928">
    <property type="component" value="Unassembled WGS sequence"/>
</dbReference>
<organism evidence="2 3">
    <name type="scientific">Nonomuraea soli</name>
    <dbReference type="NCBI Taxonomy" id="1032476"/>
    <lineage>
        <taxon>Bacteria</taxon>
        <taxon>Bacillati</taxon>
        <taxon>Actinomycetota</taxon>
        <taxon>Actinomycetes</taxon>
        <taxon>Streptosporangiales</taxon>
        <taxon>Streptosporangiaceae</taxon>
        <taxon>Nonomuraea</taxon>
    </lineage>
</organism>
<dbReference type="EMBL" id="JACDUR010000006">
    <property type="protein sequence ID" value="MBA2894670.1"/>
    <property type="molecule type" value="Genomic_DNA"/>
</dbReference>
<dbReference type="InterPro" id="IPR043129">
    <property type="entry name" value="ATPase_NBD"/>
</dbReference>
<comment type="similarity">
    <text evidence="1">Belongs to the ROK (NagC/XylR) family.</text>
</comment>
<name>A0A7W0HT49_9ACTN</name>
<sequence>MSRSERKTVRDLRRGNRAMLLRELYFAGETNRHALSAATGLSAGSVSTLTADLLAENMIVESGQVDSDGGRPRVLLRVNPDYGYVVGVDVGETHVRVELFDLAMTVRASAYYALHTARHDPELVARHLLMGVDSVVADAAVPYDKVLGIGVGVPGIVEGGPDALVHATTFGWDSVPFGALLRRGTSLPLFVDNGAKTMGQAELWFGSARDAGDAVVVFIGSGVGCTLVTDGSIYRGAGRAAGEFGHLKIVAGGRPCRCGGQGCLEAYVGAESIIDRAGITADAADQEPTLARLIREGSPVVEESADLLGIGLSNVIHLLNPERVVIGGWAGLMLGGAQLARVQASAAANTMSSFPPVPIVLGRLGADAVAMGAATLVVEELLRGTPASIPATA</sequence>
<dbReference type="InterPro" id="IPR036390">
    <property type="entry name" value="WH_DNA-bd_sf"/>
</dbReference>
<dbReference type="InterPro" id="IPR036388">
    <property type="entry name" value="WH-like_DNA-bd_sf"/>
</dbReference>
<evidence type="ECO:0000313" key="3">
    <source>
        <dbReference type="Proteomes" id="UP000530928"/>
    </source>
</evidence>
<dbReference type="PANTHER" id="PTHR18964:SF149">
    <property type="entry name" value="BIFUNCTIONAL UDP-N-ACETYLGLUCOSAMINE 2-EPIMERASE_N-ACETYLMANNOSAMINE KINASE"/>
    <property type="match status" value="1"/>
</dbReference>
<comment type="caution">
    <text evidence="2">The sequence shown here is derived from an EMBL/GenBank/DDBJ whole genome shotgun (WGS) entry which is preliminary data.</text>
</comment>
<evidence type="ECO:0000313" key="2">
    <source>
        <dbReference type="EMBL" id="MBA2894670.1"/>
    </source>
</evidence>
<proteinExistence type="inferred from homology"/>
<dbReference type="GO" id="GO:0016301">
    <property type="term" value="F:kinase activity"/>
    <property type="evidence" value="ECO:0007669"/>
    <property type="project" value="UniProtKB-KW"/>
</dbReference>
<dbReference type="Pfam" id="PF00480">
    <property type="entry name" value="ROK"/>
    <property type="match status" value="1"/>
</dbReference>